<keyword evidence="2 6" id="KW-0812">Transmembrane</keyword>
<dbReference type="WBParaSite" id="ACOC_0000729101-mRNA-1">
    <property type="protein sequence ID" value="ACOC_0000729101-mRNA-1"/>
    <property type="gene ID" value="ACOC_0000729101"/>
</dbReference>
<comment type="subcellular location">
    <subcellularLocation>
        <location evidence="1">Membrane</location>
    </subcellularLocation>
</comment>
<feature type="transmembrane region" description="Helical" evidence="6">
    <location>
        <begin position="289"/>
        <end position="316"/>
    </location>
</feature>
<feature type="compositionally biased region" description="Basic and acidic residues" evidence="5">
    <location>
        <begin position="389"/>
        <end position="399"/>
    </location>
</feature>
<dbReference type="Pfam" id="PF00083">
    <property type="entry name" value="Sugar_tr"/>
    <property type="match status" value="2"/>
</dbReference>
<reference evidence="9" key="1">
    <citation type="submission" date="2017-02" db="UniProtKB">
        <authorList>
            <consortium name="WormBaseParasite"/>
        </authorList>
    </citation>
    <scope>IDENTIFICATION</scope>
</reference>
<evidence type="ECO:0000256" key="1">
    <source>
        <dbReference type="ARBA" id="ARBA00004370"/>
    </source>
</evidence>
<dbReference type="GO" id="GO:0015149">
    <property type="term" value="F:hexose transmembrane transporter activity"/>
    <property type="evidence" value="ECO:0007669"/>
    <property type="project" value="TreeGrafter"/>
</dbReference>
<evidence type="ECO:0000256" key="5">
    <source>
        <dbReference type="SAM" id="MobiDB-lite"/>
    </source>
</evidence>
<proteinExistence type="predicted"/>
<evidence type="ECO:0000313" key="7">
    <source>
        <dbReference type="EMBL" id="VDM58877.1"/>
    </source>
</evidence>
<feature type="transmembrane region" description="Helical" evidence="6">
    <location>
        <begin position="121"/>
        <end position="141"/>
    </location>
</feature>
<accession>A0A0R3PPV9</accession>
<organism evidence="9">
    <name type="scientific">Angiostrongylus costaricensis</name>
    <name type="common">Nematode worm</name>
    <dbReference type="NCBI Taxonomy" id="334426"/>
    <lineage>
        <taxon>Eukaryota</taxon>
        <taxon>Metazoa</taxon>
        <taxon>Ecdysozoa</taxon>
        <taxon>Nematoda</taxon>
        <taxon>Chromadorea</taxon>
        <taxon>Rhabditida</taxon>
        <taxon>Rhabditina</taxon>
        <taxon>Rhabditomorpha</taxon>
        <taxon>Strongyloidea</taxon>
        <taxon>Metastrongylidae</taxon>
        <taxon>Angiostrongylus</taxon>
    </lineage>
</organism>
<evidence type="ECO:0000256" key="6">
    <source>
        <dbReference type="SAM" id="Phobius"/>
    </source>
</evidence>
<evidence type="ECO:0000256" key="3">
    <source>
        <dbReference type="ARBA" id="ARBA00022989"/>
    </source>
</evidence>
<dbReference type="OrthoDB" id="8120565at2759"/>
<dbReference type="Proteomes" id="UP000267027">
    <property type="component" value="Unassembled WGS sequence"/>
</dbReference>
<feature type="transmembrane region" description="Helical" evidence="6">
    <location>
        <begin position="89"/>
        <end position="109"/>
    </location>
</feature>
<dbReference type="GO" id="GO:0016020">
    <property type="term" value="C:membrane"/>
    <property type="evidence" value="ECO:0007669"/>
    <property type="project" value="UniProtKB-SubCell"/>
</dbReference>
<dbReference type="PANTHER" id="PTHR23503">
    <property type="entry name" value="SOLUTE CARRIER FAMILY 2"/>
    <property type="match status" value="1"/>
</dbReference>
<dbReference type="InterPro" id="IPR036259">
    <property type="entry name" value="MFS_trans_sf"/>
</dbReference>
<feature type="transmembrane region" description="Helical" evidence="6">
    <location>
        <begin position="328"/>
        <end position="349"/>
    </location>
</feature>
<evidence type="ECO:0000256" key="4">
    <source>
        <dbReference type="ARBA" id="ARBA00023136"/>
    </source>
</evidence>
<keyword evidence="4 6" id="KW-0472">Membrane</keyword>
<dbReference type="EMBL" id="UYYA01004024">
    <property type="protein sequence ID" value="VDM58877.1"/>
    <property type="molecule type" value="Genomic_DNA"/>
</dbReference>
<feature type="transmembrane region" description="Helical" evidence="6">
    <location>
        <begin position="147"/>
        <end position="170"/>
    </location>
</feature>
<dbReference type="InterPro" id="IPR005828">
    <property type="entry name" value="MFS_sugar_transport-like"/>
</dbReference>
<keyword evidence="8" id="KW-1185">Reference proteome</keyword>
<keyword evidence="3 6" id="KW-1133">Transmembrane helix</keyword>
<dbReference type="PANTHER" id="PTHR23503:SF96">
    <property type="entry name" value="MAJOR FACILITATOR SUPERFAMILY (MFS) PROFILE DOMAIN-CONTAINING PROTEIN"/>
    <property type="match status" value="1"/>
</dbReference>
<reference evidence="7 8" key="2">
    <citation type="submission" date="2018-11" db="EMBL/GenBank/DDBJ databases">
        <authorList>
            <consortium name="Pathogen Informatics"/>
        </authorList>
    </citation>
    <scope>NUCLEOTIDE SEQUENCE [LARGE SCALE GENOMIC DNA]</scope>
    <source>
        <strain evidence="7 8">Costa Rica</strain>
    </source>
</reference>
<dbReference type="STRING" id="334426.A0A0R3PPV9"/>
<evidence type="ECO:0000256" key="2">
    <source>
        <dbReference type="ARBA" id="ARBA00022692"/>
    </source>
</evidence>
<dbReference type="SUPFAM" id="SSF103473">
    <property type="entry name" value="MFS general substrate transporter"/>
    <property type="match status" value="1"/>
</dbReference>
<dbReference type="AlphaFoldDB" id="A0A0R3PPV9"/>
<feature type="transmembrane region" description="Helical" evidence="6">
    <location>
        <begin position="361"/>
        <end position="380"/>
    </location>
</feature>
<feature type="region of interest" description="Disordered" evidence="5">
    <location>
        <begin position="385"/>
        <end position="422"/>
    </location>
</feature>
<dbReference type="InterPro" id="IPR045263">
    <property type="entry name" value="GLUT"/>
</dbReference>
<name>A0A0R3PPV9_ANGCS</name>
<protein>
    <submittedName>
        <fullName evidence="9">MFS domain-containing protein</fullName>
    </submittedName>
</protein>
<evidence type="ECO:0000313" key="8">
    <source>
        <dbReference type="Proteomes" id="UP000267027"/>
    </source>
</evidence>
<dbReference type="Gene3D" id="1.20.1250.20">
    <property type="entry name" value="MFS general substrate transporter like domains"/>
    <property type="match status" value="2"/>
</dbReference>
<evidence type="ECO:0000313" key="9">
    <source>
        <dbReference type="WBParaSite" id="ACOC_0000729101-mRNA-1"/>
    </source>
</evidence>
<gene>
    <name evidence="7" type="ORF">ACOC_LOCUS7292</name>
</gene>
<sequence>MSIYQSLSNLPFSRDDSKFIIWSDVDERMNYLRDNLDNDISNGVFLGGGFNFGYQLLITNPAQEAFIQFLNISYMETHGVQQNRETLEFIWGVIVSMFFWGATLGSLLIQTIADWFGRRNGVIVMFIVQIVSLLIVVISYFTTSYIIYSISRLVLGVAISVSLGIGPMFIIECSPPACRGMISMATGFMIQLGLVAGSITAMPELSAGSEPNKKSCELICILSFCYRNESRSAVDRCSECQQRGSTAQSVRNLQMVNAFAFEILLNVGLNGLQASLANIVICLMALETWIGWCVVVAISIFNLVFATGPGPVCFLVPGELVGHRARAAAYTWVNIILNGVRSALIAVYFPFRALLGGPLSYFLLFFAPCVITVAICYYWLPETSGRTPEQARSDVDDLPRICGTTKKSDRGVNEEPQLMSSF</sequence>
<feature type="transmembrane region" description="Helical" evidence="6">
    <location>
        <begin position="182"/>
        <end position="202"/>
    </location>
</feature>